<protein>
    <submittedName>
        <fullName evidence="2">Uncharacterized protein</fullName>
    </submittedName>
</protein>
<name>A0A2H3A7K6_TRIPA</name>
<comment type="caution">
    <text evidence="2">The sequence shown here is derived from an EMBL/GenBank/DDBJ whole genome shotgun (WGS) entry which is preliminary data.</text>
</comment>
<organism evidence="2 3">
    <name type="scientific">Trichoderma parareesei</name>
    <name type="common">Filamentous fungus</name>
    <dbReference type="NCBI Taxonomy" id="858221"/>
    <lineage>
        <taxon>Eukaryota</taxon>
        <taxon>Fungi</taxon>
        <taxon>Dikarya</taxon>
        <taxon>Ascomycota</taxon>
        <taxon>Pezizomycotina</taxon>
        <taxon>Sordariomycetes</taxon>
        <taxon>Hypocreomycetidae</taxon>
        <taxon>Hypocreales</taxon>
        <taxon>Hypocreaceae</taxon>
        <taxon>Trichoderma</taxon>
    </lineage>
</organism>
<proteinExistence type="predicted"/>
<gene>
    <name evidence="2" type="ORF">A9Z42_0002770</name>
</gene>
<dbReference type="AlphaFoldDB" id="A0A2H3A7K6"/>
<evidence type="ECO:0000313" key="2">
    <source>
        <dbReference type="EMBL" id="OTA08565.1"/>
    </source>
</evidence>
<feature type="chain" id="PRO_5013904055" evidence="1">
    <location>
        <begin position="20"/>
        <end position="149"/>
    </location>
</feature>
<accession>A0A2H3A7K6</accession>
<dbReference type="OrthoDB" id="3354195at2759"/>
<reference evidence="2 3" key="1">
    <citation type="journal article" date="2015" name="Genome Announc.">
        <title>Genome sequence and annotation of Trichoderma parareesei, the ancestor of the cellulase producer Trichoderma reesei.</title>
        <authorList>
            <person name="Yang D."/>
            <person name="Pomraning K."/>
            <person name="Kopchinskiy A."/>
            <person name="Karimi Aghcheh R."/>
            <person name="Atanasova L."/>
            <person name="Chenthamara K."/>
            <person name="Baker S.E."/>
            <person name="Zhang R."/>
            <person name="Shen Q."/>
            <person name="Freitag M."/>
            <person name="Kubicek C.P."/>
            <person name="Druzhinina I.S."/>
        </authorList>
    </citation>
    <scope>NUCLEOTIDE SEQUENCE [LARGE SCALE GENOMIC DNA]</scope>
    <source>
        <strain evidence="2 3">CBS 125925</strain>
    </source>
</reference>
<feature type="signal peptide" evidence="1">
    <location>
        <begin position="1"/>
        <end position="19"/>
    </location>
</feature>
<dbReference type="Proteomes" id="UP000219286">
    <property type="component" value="Unassembled WGS sequence"/>
</dbReference>
<sequence length="149" mass="15105">MRFSLATVVVAALVGTGLAAPLARRTLVSEVGGLLVGITQGVVVDVVALETQLTGLLGPIVAKIESEIKVTLAEKLVSLVHGVEGKVAATVNVNNVVQIVGEALAMVAQGVDLNAVNAYLNAATNGQIVSLEVALGIPNLSQVLGLVQH</sequence>
<evidence type="ECO:0000256" key="1">
    <source>
        <dbReference type="SAM" id="SignalP"/>
    </source>
</evidence>
<keyword evidence="3" id="KW-1185">Reference proteome</keyword>
<evidence type="ECO:0000313" key="3">
    <source>
        <dbReference type="Proteomes" id="UP000219286"/>
    </source>
</evidence>
<keyword evidence="1" id="KW-0732">Signal</keyword>
<dbReference type="EMBL" id="LFMI01000864">
    <property type="protein sequence ID" value="OTA08565.1"/>
    <property type="molecule type" value="Genomic_DNA"/>
</dbReference>